<dbReference type="OrthoDB" id="3657158at2759"/>
<dbReference type="PANTHER" id="PTHR48050:SF27">
    <property type="entry name" value="GLUCOSYLTRANSFERASE, PUTATIVE (AFU_ORTHOLOGUE AFUA_7G04880)-RELATED"/>
    <property type="match status" value="1"/>
</dbReference>
<organism evidence="2 3">
    <name type="scientific">Clathrospora elynae</name>
    <dbReference type="NCBI Taxonomy" id="706981"/>
    <lineage>
        <taxon>Eukaryota</taxon>
        <taxon>Fungi</taxon>
        <taxon>Dikarya</taxon>
        <taxon>Ascomycota</taxon>
        <taxon>Pezizomycotina</taxon>
        <taxon>Dothideomycetes</taxon>
        <taxon>Pleosporomycetidae</taxon>
        <taxon>Pleosporales</taxon>
        <taxon>Diademaceae</taxon>
        <taxon>Clathrospora</taxon>
    </lineage>
</organism>
<feature type="compositionally biased region" description="Polar residues" evidence="1">
    <location>
        <begin position="458"/>
        <end position="473"/>
    </location>
</feature>
<dbReference type="Gene3D" id="3.40.50.2000">
    <property type="entry name" value="Glycogen Phosphorylase B"/>
    <property type="match status" value="1"/>
</dbReference>
<feature type="region of interest" description="Disordered" evidence="1">
    <location>
        <begin position="450"/>
        <end position="473"/>
    </location>
</feature>
<keyword evidence="3" id="KW-1185">Reference proteome</keyword>
<dbReference type="EMBL" id="ML976111">
    <property type="protein sequence ID" value="KAF1938226.1"/>
    <property type="molecule type" value="Genomic_DNA"/>
</dbReference>
<name>A0A6A5SI85_9PLEO</name>
<dbReference type="Proteomes" id="UP000800038">
    <property type="component" value="Unassembled WGS sequence"/>
</dbReference>
<dbReference type="AlphaFoldDB" id="A0A6A5SI85"/>
<reference evidence="2" key="1">
    <citation type="journal article" date="2020" name="Stud. Mycol.">
        <title>101 Dothideomycetes genomes: a test case for predicting lifestyles and emergence of pathogens.</title>
        <authorList>
            <person name="Haridas S."/>
            <person name="Albert R."/>
            <person name="Binder M."/>
            <person name="Bloem J."/>
            <person name="Labutti K."/>
            <person name="Salamov A."/>
            <person name="Andreopoulos B."/>
            <person name="Baker S."/>
            <person name="Barry K."/>
            <person name="Bills G."/>
            <person name="Bluhm B."/>
            <person name="Cannon C."/>
            <person name="Castanera R."/>
            <person name="Culley D."/>
            <person name="Daum C."/>
            <person name="Ezra D."/>
            <person name="Gonzalez J."/>
            <person name="Henrissat B."/>
            <person name="Kuo A."/>
            <person name="Liang C."/>
            <person name="Lipzen A."/>
            <person name="Lutzoni F."/>
            <person name="Magnuson J."/>
            <person name="Mondo S."/>
            <person name="Nolan M."/>
            <person name="Ohm R."/>
            <person name="Pangilinan J."/>
            <person name="Park H.-J."/>
            <person name="Ramirez L."/>
            <person name="Alfaro M."/>
            <person name="Sun H."/>
            <person name="Tritt A."/>
            <person name="Yoshinaga Y."/>
            <person name="Zwiers L.-H."/>
            <person name="Turgeon B."/>
            <person name="Goodwin S."/>
            <person name="Spatafora J."/>
            <person name="Crous P."/>
            <person name="Grigoriev I."/>
        </authorList>
    </citation>
    <scope>NUCLEOTIDE SEQUENCE</scope>
    <source>
        <strain evidence="2">CBS 161.51</strain>
    </source>
</reference>
<sequence>MCCVSQVTASITARLFTCKCRPFSKDHVPAALRSCGHIFGYRCLLVILRGGDVDLSTTWSEVASIGYSGAECPECQLPIAHVDSEQRALSILREISSDTPDHRNKLNAFTEQLRESVASIDSDVEMQNIMQFFRRCYTSDGHDILQRALHDAASAGDYFSPFHDAISTSRGGDPQPMAFPLIRFCFMLWDVHHAIMRNTSLSINTLLWEGNRFPVVRKPLIQREDVEAASDLEDNKLFPLLHCFTMLVSQALARSNFSSPWLGKQRLELAQKLACESTGPHFEGKLTDKWLHKLAVIVNELKRHQFEMMRKPLTGNAAEKSIVRGWWGIANVEAEDVERGSASTVFFDAKRLPNDNENVIFINDCPHEWFFQHVSAVIHLGGAGTAACGLRNACPVVIVPFFGDQPFWGDMVAAAGADPQPIPHKLLTTKPLTEAIRFFLVPESKTAAQVSPHRWQPNAASKQQCSPSTPTYH</sequence>
<accession>A0A6A5SI85</accession>
<evidence type="ECO:0000313" key="2">
    <source>
        <dbReference type="EMBL" id="KAF1938226.1"/>
    </source>
</evidence>
<dbReference type="PANTHER" id="PTHR48050">
    <property type="entry name" value="STEROL 3-BETA-GLUCOSYLTRANSFERASE"/>
    <property type="match status" value="1"/>
</dbReference>
<dbReference type="InterPro" id="IPR050426">
    <property type="entry name" value="Glycosyltransferase_28"/>
</dbReference>
<dbReference type="SUPFAM" id="SSF53756">
    <property type="entry name" value="UDP-Glycosyltransferase/glycogen phosphorylase"/>
    <property type="match status" value="1"/>
</dbReference>
<proteinExistence type="predicted"/>
<evidence type="ECO:0000313" key="3">
    <source>
        <dbReference type="Proteomes" id="UP000800038"/>
    </source>
</evidence>
<evidence type="ECO:0000256" key="1">
    <source>
        <dbReference type="SAM" id="MobiDB-lite"/>
    </source>
</evidence>
<gene>
    <name evidence="2" type="ORF">EJ02DRAFT_514681</name>
</gene>
<protein>
    <submittedName>
        <fullName evidence="2">Uncharacterized protein</fullName>
    </submittedName>
</protein>